<reference evidence="12" key="2">
    <citation type="submission" date="2025-09" db="UniProtKB">
        <authorList>
            <consortium name="Ensembl"/>
        </authorList>
    </citation>
    <scope>IDENTIFICATION</scope>
</reference>
<keyword evidence="6" id="KW-0949">S-adenosyl-L-methionine</keyword>
<evidence type="ECO:0000256" key="3">
    <source>
        <dbReference type="ARBA" id="ARBA00022454"/>
    </source>
</evidence>
<evidence type="ECO:0000259" key="11">
    <source>
        <dbReference type="PROSITE" id="PS50806"/>
    </source>
</evidence>
<keyword evidence="7" id="KW-0156">Chromatin regulator</keyword>
<dbReference type="FunFam" id="2.170.270.10:FF:000031">
    <property type="entry name" value="probable histone-lysine N-methyltransferase PRDM7"/>
    <property type="match status" value="1"/>
</dbReference>
<organism evidence="12 13">
    <name type="scientific">Pelusios castaneus</name>
    <name type="common">West African mud turtle</name>
    <dbReference type="NCBI Taxonomy" id="367368"/>
    <lineage>
        <taxon>Eukaryota</taxon>
        <taxon>Metazoa</taxon>
        <taxon>Chordata</taxon>
        <taxon>Craniata</taxon>
        <taxon>Vertebrata</taxon>
        <taxon>Euteleostomi</taxon>
        <taxon>Archelosauria</taxon>
        <taxon>Testudinata</taxon>
        <taxon>Testudines</taxon>
        <taxon>Pleurodira</taxon>
        <taxon>Pelomedusidae</taxon>
        <taxon>Pelusios</taxon>
    </lineage>
</organism>
<keyword evidence="3" id="KW-0158">Chromosome</keyword>
<evidence type="ECO:0000256" key="7">
    <source>
        <dbReference type="ARBA" id="ARBA00022853"/>
    </source>
</evidence>
<evidence type="ECO:0000259" key="10">
    <source>
        <dbReference type="PROSITE" id="PS50280"/>
    </source>
</evidence>
<dbReference type="PANTHER" id="PTHR14112">
    <property type="entry name" value="SYNOVIAL SARCOMA, X MEMBER"/>
    <property type="match status" value="1"/>
</dbReference>
<dbReference type="Gene3D" id="2.170.270.10">
    <property type="entry name" value="SET domain"/>
    <property type="match status" value="1"/>
</dbReference>
<dbReference type="PROSITE" id="PS50806">
    <property type="entry name" value="KRAB_RELATED"/>
    <property type="match status" value="1"/>
</dbReference>
<dbReference type="GO" id="GO:0006355">
    <property type="term" value="P:regulation of DNA-templated transcription"/>
    <property type="evidence" value="ECO:0007669"/>
    <property type="project" value="InterPro"/>
</dbReference>
<reference evidence="12" key="1">
    <citation type="submission" date="2025-08" db="UniProtKB">
        <authorList>
            <consortium name="Ensembl"/>
        </authorList>
    </citation>
    <scope>IDENTIFICATION</scope>
</reference>
<dbReference type="Proteomes" id="UP000694393">
    <property type="component" value="Unplaced"/>
</dbReference>
<dbReference type="GO" id="GO:0005634">
    <property type="term" value="C:nucleus"/>
    <property type="evidence" value="ECO:0007669"/>
    <property type="project" value="UniProtKB-SubCell"/>
</dbReference>
<feature type="domain" description="SET" evidence="10">
    <location>
        <begin position="198"/>
        <end position="312"/>
    </location>
</feature>
<feature type="compositionally biased region" description="Gly residues" evidence="9">
    <location>
        <begin position="330"/>
        <end position="355"/>
    </location>
</feature>
<dbReference type="GO" id="GO:0032259">
    <property type="term" value="P:methylation"/>
    <property type="evidence" value="ECO:0007669"/>
    <property type="project" value="UniProtKB-KW"/>
</dbReference>
<feature type="domain" description="KRAB-related" evidence="11">
    <location>
        <begin position="46"/>
        <end position="109"/>
    </location>
</feature>
<proteinExistence type="predicted"/>
<sequence length="380" mass="42107">MLIPLVDWLGVFGAELTHHRRCVGDGAGNGGDEWGETRPEGTTAPIQADAFQELSVYFPKEQWAEMGDWEKIRYRNVKRNYEFMVELGLPTLKPAFMCRGQKSTVYDSESDEDWTPKPLGNRAKNGSERMNRIDNQVIHPLSEVNGWSQCSVSPPIVVCEDCLTFFIEECSVHGPPTFIKDSIVETGQERRAALTLPPGMRIGLSSIPQAGLGVWNEADTLAVGVHFGPYDGKITEEEEAAHNGYSWLITKGRNWYVYIDGKDETNANWMRYVNCARDEEEQNLVAFQYHGKIYYRVCRAILPHCELLVWYGDEYDGKAQNHQKVPNWAMGGGQGVGKGQRGAGKRQGAGKGPRVGGEERGRGCGWGGARSGEGAASGAE</sequence>
<dbReference type="InterPro" id="IPR003655">
    <property type="entry name" value="aKRAB"/>
</dbReference>
<evidence type="ECO:0000256" key="5">
    <source>
        <dbReference type="ARBA" id="ARBA00022679"/>
    </source>
</evidence>
<dbReference type="CDD" id="cd19193">
    <property type="entry name" value="PR-SET_PRDM7_9"/>
    <property type="match status" value="1"/>
</dbReference>
<feature type="region of interest" description="Disordered" evidence="9">
    <location>
        <begin position="107"/>
        <end position="126"/>
    </location>
</feature>
<dbReference type="GO" id="GO:0042800">
    <property type="term" value="F:histone H3K4 methyltransferase activity"/>
    <property type="evidence" value="ECO:0007669"/>
    <property type="project" value="UniProtKB-ARBA"/>
</dbReference>
<evidence type="ECO:0000256" key="2">
    <source>
        <dbReference type="ARBA" id="ARBA00004286"/>
    </source>
</evidence>
<evidence type="ECO:0000256" key="4">
    <source>
        <dbReference type="ARBA" id="ARBA00022603"/>
    </source>
</evidence>
<dbReference type="PANTHER" id="PTHR14112:SF1">
    <property type="entry name" value="KRAB-RELATED DOMAIN-CONTAINING PROTEIN"/>
    <property type="match status" value="1"/>
</dbReference>
<dbReference type="Ensembl" id="ENSPCET00000013456.1">
    <property type="protein sequence ID" value="ENSPCEP00000012984.1"/>
    <property type="gene ID" value="ENSPCEG00000010255.1"/>
</dbReference>
<name>A0A8C8S200_9SAUR</name>
<dbReference type="InterPro" id="IPR036051">
    <property type="entry name" value="KRAB_dom_sf"/>
</dbReference>
<dbReference type="PROSITE" id="PS50280">
    <property type="entry name" value="SET"/>
    <property type="match status" value="1"/>
</dbReference>
<evidence type="ECO:0000256" key="6">
    <source>
        <dbReference type="ARBA" id="ARBA00022691"/>
    </source>
</evidence>
<dbReference type="InterPro" id="IPR044417">
    <property type="entry name" value="PRDM7_9_PR-SET"/>
</dbReference>
<dbReference type="SUPFAM" id="SSF109640">
    <property type="entry name" value="KRAB domain (Kruppel-associated box)"/>
    <property type="match status" value="1"/>
</dbReference>
<keyword evidence="8" id="KW-0539">Nucleus</keyword>
<evidence type="ECO:0000256" key="9">
    <source>
        <dbReference type="SAM" id="MobiDB-lite"/>
    </source>
</evidence>
<evidence type="ECO:0000313" key="12">
    <source>
        <dbReference type="Ensembl" id="ENSPCEP00000012984.1"/>
    </source>
</evidence>
<dbReference type="InterPro" id="IPR046341">
    <property type="entry name" value="SET_dom_sf"/>
</dbReference>
<keyword evidence="4" id="KW-0489">Methyltransferase</keyword>
<evidence type="ECO:0000256" key="1">
    <source>
        <dbReference type="ARBA" id="ARBA00004123"/>
    </source>
</evidence>
<protein>
    <submittedName>
        <fullName evidence="12">PR/SET domain 7</fullName>
    </submittedName>
</protein>
<keyword evidence="13" id="KW-1185">Reference proteome</keyword>
<comment type="subcellular location">
    <subcellularLocation>
        <location evidence="2">Chromosome</location>
    </subcellularLocation>
    <subcellularLocation>
        <location evidence="1">Nucleus</location>
    </subcellularLocation>
</comment>
<dbReference type="GO" id="GO:0005694">
    <property type="term" value="C:chromosome"/>
    <property type="evidence" value="ECO:0007669"/>
    <property type="project" value="UniProtKB-SubCell"/>
</dbReference>
<dbReference type="InterPro" id="IPR001214">
    <property type="entry name" value="SET_dom"/>
</dbReference>
<dbReference type="SUPFAM" id="SSF82199">
    <property type="entry name" value="SET domain"/>
    <property type="match status" value="1"/>
</dbReference>
<dbReference type="AlphaFoldDB" id="A0A8C8S200"/>
<accession>A0A8C8S200</accession>
<dbReference type="Pfam" id="PF21549">
    <property type="entry name" value="PRDM2_PR"/>
    <property type="match status" value="1"/>
</dbReference>
<evidence type="ECO:0000313" key="13">
    <source>
        <dbReference type="Proteomes" id="UP000694393"/>
    </source>
</evidence>
<evidence type="ECO:0000256" key="8">
    <source>
        <dbReference type="ARBA" id="ARBA00023242"/>
    </source>
</evidence>
<keyword evidence="5" id="KW-0808">Transferase</keyword>
<feature type="region of interest" description="Disordered" evidence="9">
    <location>
        <begin position="329"/>
        <end position="380"/>
    </location>
</feature>